<dbReference type="RefSeq" id="XP_013338671.1">
    <property type="nucleotide sequence ID" value="XM_013483217.1"/>
</dbReference>
<reference evidence="1 2" key="1">
    <citation type="journal article" date="2014" name="BMC Genomics">
        <title>Genome sequencing of four Aureobasidium pullulans varieties: biotechnological potential, stress tolerance, and description of new species.</title>
        <authorList>
            <person name="Gostin Ar C."/>
            <person name="Ohm R.A."/>
            <person name="Kogej T."/>
            <person name="Sonjak S."/>
            <person name="Turk M."/>
            <person name="Zajc J."/>
            <person name="Zalar P."/>
            <person name="Grube M."/>
            <person name="Sun H."/>
            <person name="Han J."/>
            <person name="Sharma A."/>
            <person name="Chiniquy J."/>
            <person name="Ngan C.Y."/>
            <person name="Lipzen A."/>
            <person name="Barry K."/>
            <person name="Grigoriev I.V."/>
            <person name="Gunde-Cimerman N."/>
        </authorList>
    </citation>
    <scope>NUCLEOTIDE SEQUENCE [LARGE SCALE GENOMIC DNA]</scope>
    <source>
        <strain evidence="1 2">EXF-2481</strain>
    </source>
</reference>
<gene>
    <name evidence="1" type="ORF">AUEXF2481DRAFT_9657</name>
</gene>
<dbReference type="Proteomes" id="UP000030641">
    <property type="component" value="Unassembled WGS sequence"/>
</dbReference>
<dbReference type="InParanoid" id="A0A074YTN6"/>
<keyword evidence="2" id="KW-1185">Reference proteome</keyword>
<accession>A0A074YTN6</accession>
<dbReference type="OrthoDB" id="2790530at2759"/>
<sequence>MTNTLKVRFDPAHMYTRRRRLQRPKIMQGVRKEAPKWALEAVIVCGWHKSFSDSRIHITVDYVNGTKRVAKRFHVYPWRLLKWQSGWIWKKIPGH</sequence>
<dbReference type="AlphaFoldDB" id="A0A074YTN6"/>
<name>A0A074YTN6_AURSE</name>
<protein>
    <submittedName>
        <fullName evidence="1">Uncharacterized protein</fullName>
    </submittedName>
</protein>
<evidence type="ECO:0000313" key="2">
    <source>
        <dbReference type="Proteomes" id="UP000030641"/>
    </source>
</evidence>
<dbReference type="HOGENOM" id="CLU_2372446_0_0_1"/>
<proteinExistence type="predicted"/>
<dbReference type="GeneID" id="25372403"/>
<evidence type="ECO:0000313" key="1">
    <source>
        <dbReference type="EMBL" id="KEQ90186.1"/>
    </source>
</evidence>
<organism evidence="1 2">
    <name type="scientific">Aureobasidium subglaciale (strain EXF-2481)</name>
    <name type="common">Aureobasidium pullulans var. subglaciale</name>
    <dbReference type="NCBI Taxonomy" id="1043005"/>
    <lineage>
        <taxon>Eukaryota</taxon>
        <taxon>Fungi</taxon>
        <taxon>Dikarya</taxon>
        <taxon>Ascomycota</taxon>
        <taxon>Pezizomycotina</taxon>
        <taxon>Dothideomycetes</taxon>
        <taxon>Dothideomycetidae</taxon>
        <taxon>Dothideales</taxon>
        <taxon>Saccotheciaceae</taxon>
        <taxon>Aureobasidium</taxon>
    </lineage>
</organism>
<dbReference type="EMBL" id="KL584800">
    <property type="protein sequence ID" value="KEQ90186.1"/>
    <property type="molecule type" value="Genomic_DNA"/>
</dbReference>